<sequence length="43" mass="4961">MFSNHARRSDGPPTLRVGDRTLVYDHESADAYLLVDEESVVRW</sequence>
<dbReference type="EMBL" id="JBHSQH010000001">
    <property type="protein sequence ID" value="MFC5971824.1"/>
    <property type="molecule type" value="Genomic_DNA"/>
</dbReference>
<gene>
    <name evidence="1" type="ORF">ACFPYI_10820</name>
</gene>
<keyword evidence="2" id="KW-1185">Reference proteome</keyword>
<dbReference type="AlphaFoldDB" id="A0ABD5RNK3"/>
<dbReference type="RefSeq" id="WP_282594466.1">
    <property type="nucleotide sequence ID" value="NZ_JALLGW010000001.1"/>
</dbReference>
<proteinExistence type="predicted"/>
<organism evidence="1 2">
    <name type="scientific">Halomarina salina</name>
    <dbReference type="NCBI Taxonomy" id="1872699"/>
    <lineage>
        <taxon>Archaea</taxon>
        <taxon>Methanobacteriati</taxon>
        <taxon>Methanobacteriota</taxon>
        <taxon>Stenosarchaea group</taxon>
        <taxon>Halobacteria</taxon>
        <taxon>Halobacteriales</taxon>
        <taxon>Natronomonadaceae</taxon>
        <taxon>Halomarina</taxon>
    </lineage>
</organism>
<protein>
    <submittedName>
        <fullName evidence="1">Uncharacterized protein</fullName>
    </submittedName>
</protein>
<evidence type="ECO:0000313" key="2">
    <source>
        <dbReference type="Proteomes" id="UP001596099"/>
    </source>
</evidence>
<comment type="caution">
    <text evidence="1">The sequence shown here is derived from an EMBL/GenBank/DDBJ whole genome shotgun (WGS) entry which is preliminary data.</text>
</comment>
<accession>A0ABD5RNK3</accession>
<name>A0ABD5RNK3_9EURY</name>
<reference evidence="1 2" key="1">
    <citation type="journal article" date="2019" name="Int. J. Syst. Evol. Microbiol.">
        <title>The Global Catalogue of Microorganisms (GCM) 10K type strain sequencing project: providing services to taxonomists for standard genome sequencing and annotation.</title>
        <authorList>
            <consortium name="The Broad Institute Genomics Platform"/>
            <consortium name="The Broad Institute Genome Sequencing Center for Infectious Disease"/>
            <person name="Wu L."/>
            <person name="Ma J."/>
        </authorList>
    </citation>
    <scope>NUCLEOTIDE SEQUENCE [LARGE SCALE GENOMIC DNA]</scope>
    <source>
        <strain evidence="1 2">CGMCC 1.12543</strain>
    </source>
</reference>
<dbReference type="Proteomes" id="UP001596099">
    <property type="component" value="Unassembled WGS sequence"/>
</dbReference>
<evidence type="ECO:0000313" key="1">
    <source>
        <dbReference type="EMBL" id="MFC5971824.1"/>
    </source>
</evidence>